<sequence>METFLCIKSVSFLYLTFLVKRKGERRYVIMKINIKNIRLKTICATLFISLFLSCNNGIEELQKEKDFLSSMAKLGNDFLDVFTSFGDFVGDALGFPAVKSGDKKSAVGEYFKKVKKELEDTNENLKRLLGEIANLKHADDSTIKVVRNEIEGASCNFKLLIEALAKLSGVTNDSSTDIGDNADDANKAADKS</sequence>
<keyword evidence="3" id="KW-0732">Signal</keyword>
<geneLocation type="plasmid" evidence="10">
    <name>unnamed</name>
</geneLocation>
<comment type="subcellular location">
    <subcellularLocation>
        <location evidence="2 8">Cell outer membrane</location>
        <topology evidence="2 8">Lipid-anchor</topology>
    </subcellularLocation>
</comment>
<keyword evidence="9" id="KW-0175">Coiled coil</keyword>
<dbReference type="SUPFAM" id="SSF74748">
    <property type="entry name" value="Variable surface antigen VlsE"/>
    <property type="match status" value="1"/>
</dbReference>
<keyword evidence="4 8" id="KW-0472">Membrane</keyword>
<keyword evidence="5 8" id="KW-0564">Palmitate</keyword>
<feature type="coiled-coil region" evidence="9">
    <location>
        <begin position="111"/>
        <end position="138"/>
    </location>
</feature>
<dbReference type="GO" id="GO:0009279">
    <property type="term" value="C:cell outer membrane"/>
    <property type="evidence" value="ECO:0007669"/>
    <property type="project" value="UniProtKB-SubCell"/>
</dbReference>
<reference evidence="10" key="1">
    <citation type="submission" date="2013-04" db="EMBL/GenBank/DDBJ databases">
        <title>Comparative Genomics of Relapsing Fever Spirochetes.</title>
        <authorList>
            <person name="Schwan T.G."/>
            <person name="Raffel S.J."/>
            <person name="Porcella S.F."/>
            <person name="Martens C.A."/>
            <person name="Bruno D.P."/>
            <person name="Ricklefs S.M."/>
            <person name="Barbian K.B."/>
        </authorList>
    </citation>
    <scope>NUCLEOTIDE SEQUENCE</scope>
    <source>
        <strain evidence="10">Co53</strain>
        <plasmid evidence="10">unnamed</plasmid>
    </source>
</reference>
<evidence type="ECO:0000313" key="10">
    <source>
        <dbReference type="EMBL" id="AHH11453.1"/>
    </source>
</evidence>
<dbReference type="AlphaFoldDB" id="W5SXN8"/>
<dbReference type="Pfam" id="PF00921">
    <property type="entry name" value="Lipoprotein_2"/>
    <property type="match status" value="1"/>
</dbReference>
<keyword evidence="10" id="KW-0614">Plasmid</keyword>
<evidence type="ECO:0000256" key="2">
    <source>
        <dbReference type="ARBA" id="ARBA00004459"/>
    </source>
</evidence>
<evidence type="ECO:0000256" key="7">
    <source>
        <dbReference type="ARBA" id="ARBA00023288"/>
    </source>
</evidence>
<evidence type="ECO:0000256" key="1">
    <source>
        <dbReference type="ARBA" id="ARBA00003932"/>
    </source>
</evidence>
<evidence type="ECO:0000256" key="4">
    <source>
        <dbReference type="ARBA" id="ARBA00023136"/>
    </source>
</evidence>
<evidence type="ECO:0000256" key="5">
    <source>
        <dbReference type="ARBA" id="ARBA00023139"/>
    </source>
</evidence>
<proteinExistence type="predicted"/>
<comment type="function">
    <text evidence="1 8">The Vlp and Vsp proteins are antigenically distinct proteins, only one vlp or vsp gene is transcriptionally active at any one time. Switching between these genes is a mechanism of host immune response evasion.</text>
</comment>
<evidence type="ECO:0000256" key="6">
    <source>
        <dbReference type="ARBA" id="ARBA00023237"/>
    </source>
</evidence>
<dbReference type="HOGENOM" id="CLU_054711_5_1_12"/>
<evidence type="ECO:0000256" key="9">
    <source>
        <dbReference type="SAM" id="Coils"/>
    </source>
</evidence>
<protein>
    <recommendedName>
        <fullName evidence="8">Variable large protein</fullName>
    </recommendedName>
</protein>
<evidence type="ECO:0000256" key="8">
    <source>
        <dbReference type="RuleBase" id="RU363105"/>
    </source>
</evidence>
<dbReference type="EMBL" id="CP005754">
    <property type="protein sequence ID" value="AHH11453.1"/>
    <property type="molecule type" value="Genomic_DNA"/>
</dbReference>
<keyword evidence="7 8" id="KW-0449">Lipoprotein</keyword>
<gene>
    <name evidence="10" type="ORF">BCO_0114513</name>
</gene>
<name>W5SXN8_9SPIR</name>
<dbReference type="InterPro" id="IPR000680">
    <property type="entry name" value="Borrelia_lipo"/>
</dbReference>
<evidence type="ECO:0000256" key="3">
    <source>
        <dbReference type="ARBA" id="ARBA00022729"/>
    </source>
</evidence>
<organism evidence="10">
    <name type="scientific">Borrelia coriaceae ATCC 43381</name>
    <dbReference type="NCBI Taxonomy" id="1408429"/>
    <lineage>
        <taxon>Bacteria</taxon>
        <taxon>Pseudomonadati</taxon>
        <taxon>Spirochaetota</taxon>
        <taxon>Spirochaetia</taxon>
        <taxon>Spirochaetales</taxon>
        <taxon>Borreliaceae</taxon>
        <taxon>Borrelia</taxon>
    </lineage>
</organism>
<keyword evidence="6 8" id="KW-0998">Cell outer membrane</keyword>
<accession>W5SXN8</accession>